<dbReference type="Proteomes" id="UP000494330">
    <property type="component" value="Unassembled WGS sequence"/>
</dbReference>
<gene>
    <name evidence="6" type="ORF">BPA30113_04498</name>
</gene>
<proteinExistence type="predicted"/>
<dbReference type="EMBL" id="CABVQD010000017">
    <property type="protein sequence ID" value="VWB96366.1"/>
    <property type="molecule type" value="Genomic_DNA"/>
</dbReference>
<feature type="region of interest" description="Disordered" evidence="4">
    <location>
        <begin position="1"/>
        <end position="30"/>
    </location>
</feature>
<dbReference type="AlphaFoldDB" id="A0A6J5D746"/>
<name>A0A6J5D746_9BURK</name>
<evidence type="ECO:0000256" key="1">
    <source>
        <dbReference type="ARBA" id="ARBA00001946"/>
    </source>
</evidence>
<accession>A0A6J5D746</accession>
<protein>
    <recommendedName>
        <fullName evidence="5">VRR-NUC domain-containing protein</fullName>
    </recommendedName>
</protein>
<evidence type="ECO:0000313" key="6">
    <source>
        <dbReference type="EMBL" id="VWB96366.1"/>
    </source>
</evidence>
<keyword evidence="7" id="KW-1185">Reference proteome</keyword>
<reference evidence="6 7" key="1">
    <citation type="submission" date="2019-09" db="EMBL/GenBank/DDBJ databases">
        <authorList>
            <person name="Depoorter E."/>
        </authorList>
    </citation>
    <scope>NUCLEOTIDE SEQUENCE [LARGE SCALE GENOMIC DNA]</scope>
    <source>
        <strain evidence="6">LMG 30113</strain>
    </source>
</reference>
<comment type="cofactor">
    <cofactor evidence="1">
        <name>Mg(2+)</name>
        <dbReference type="ChEBI" id="CHEBI:18420"/>
    </cofactor>
</comment>
<sequence>MTQKPGKSAPRVPKAGKSSRTTQPENAGTVLPVENPMDLWYLCQKAGFAEKFPMIDSEGRALKQRQVTRWVHYDCKLSGWQWPYWGEVGFNMLPDSGRPPEAIMSRREPSRPSTMPLSRYEIVRRRVAFQAGIDSGALPWVQIGLEEPLVTTEYLENNLSPDEVREAYKLVQTAGPGWDWVSGRPKIPGLLRIPDVIRVRDFRGRTGVDRFAADNIEFLVEIKFEGDRLTPDQVEDYRKIVNHDRIKFRELQTKACKASRRRRREWLEKARNSEPVYRTVAGRVTSPERLKELSNQLPQAALLLEDLEAEHRSVRRLFEVARPVDGQREMAELRAWDPAKAQREEQARQRVRQQLTLVLGAPLAAAAAGTAAVGIGTLAEAGAVLGESVQLVGRGAETLARFPVGRVAVTGAAANAAIFEAAAKTSDSPSGTNQDGATQRTMKMFEVLNRGLSLRVLYQSD</sequence>
<keyword evidence="2" id="KW-0540">Nuclease</keyword>
<organism evidence="6 7">
    <name type="scientific">Burkholderia paludis</name>
    <dbReference type="NCBI Taxonomy" id="1506587"/>
    <lineage>
        <taxon>Bacteria</taxon>
        <taxon>Pseudomonadati</taxon>
        <taxon>Pseudomonadota</taxon>
        <taxon>Betaproteobacteria</taxon>
        <taxon>Burkholderiales</taxon>
        <taxon>Burkholderiaceae</taxon>
        <taxon>Burkholderia</taxon>
        <taxon>Burkholderia cepacia complex</taxon>
    </lineage>
</organism>
<dbReference type="GO" id="GO:0016788">
    <property type="term" value="F:hydrolase activity, acting on ester bonds"/>
    <property type="evidence" value="ECO:0007669"/>
    <property type="project" value="InterPro"/>
</dbReference>
<dbReference type="SMART" id="SM00990">
    <property type="entry name" value="VRR_NUC"/>
    <property type="match status" value="1"/>
</dbReference>
<dbReference type="InterPro" id="IPR014883">
    <property type="entry name" value="VRR_NUC"/>
</dbReference>
<feature type="domain" description="VRR-NUC" evidence="5">
    <location>
        <begin position="161"/>
        <end position="255"/>
    </location>
</feature>
<dbReference type="RefSeq" id="WP_152603185.1">
    <property type="nucleotide sequence ID" value="NZ_CABVQD010000017.1"/>
</dbReference>
<evidence type="ECO:0000313" key="7">
    <source>
        <dbReference type="Proteomes" id="UP000494330"/>
    </source>
</evidence>
<keyword evidence="3" id="KW-0378">Hydrolase</keyword>
<evidence type="ECO:0000259" key="5">
    <source>
        <dbReference type="SMART" id="SM00990"/>
    </source>
</evidence>
<evidence type="ECO:0000256" key="4">
    <source>
        <dbReference type="SAM" id="MobiDB-lite"/>
    </source>
</evidence>
<evidence type="ECO:0000256" key="2">
    <source>
        <dbReference type="ARBA" id="ARBA00022722"/>
    </source>
</evidence>
<evidence type="ECO:0000256" key="3">
    <source>
        <dbReference type="ARBA" id="ARBA00022801"/>
    </source>
</evidence>
<dbReference type="GO" id="GO:0004518">
    <property type="term" value="F:nuclease activity"/>
    <property type="evidence" value="ECO:0007669"/>
    <property type="project" value="UniProtKB-KW"/>
</dbReference>